<evidence type="ECO:0000313" key="1">
    <source>
        <dbReference type="EMBL" id="KAI8008945.1"/>
    </source>
</evidence>
<feature type="non-terminal residue" evidence="1">
    <location>
        <position position="136"/>
    </location>
</feature>
<comment type="caution">
    <text evidence="1">The sequence shown here is derived from an EMBL/GenBank/DDBJ whole genome shotgun (WGS) entry which is preliminary data.</text>
</comment>
<protein>
    <submittedName>
        <fullName evidence="1">Uncharacterized protein</fullName>
    </submittedName>
</protein>
<organism evidence="1 2">
    <name type="scientific">Camellia lanceoleosa</name>
    <dbReference type="NCBI Taxonomy" id="1840588"/>
    <lineage>
        <taxon>Eukaryota</taxon>
        <taxon>Viridiplantae</taxon>
        <taxon>Streptophyta</taxon>
        <taxon>Embryophyta</taxon>
        <taxon>Tracheophyta</taxon>
        <taxon>Spermatophyta</taxon>
        <taxon>Magnoliopsida</taxon>
        <taxon>eudicotyledons</taxon>
        <taxon>Gunneridae</taxon>
        <taxon>Pentapetalae</taxon>
        <taxon>asterids</taxon>
        <taxon>Ericales</taxon>
        <taxon>Theaceae</taxon>
        <taxon>Camellia</taxon>
    </lineage>
</organism>
<evidence type="ECO:0000313" key="2">
    <source>
        <dbReference type="Proteomes" id="UP001060215"/>
    </source>
</evidence>
<feature type="non-terminal residue" evidence="1">
    <location>
        <position position="1"/>
    </location>
</feature>
<dbReference type="Proteomes" id="UP001060215">
    <property type="component" value="Chromosome 7"/>
</dbReference>
<dbReference type="EMBL" id="CM045764">
    <property type="protein sequence ID" value="KAI8008945.1"/>
    <property type="molecule type" value="Genomic_DNA"/>
</dbReference>
<name>A0ACC0H716_9ERIC</name>
<proteinExistence type="predicted"/>
<accession>A0ACC0H716</accession>
<sequence>SMIKSGSKFWVKSHCHLCKRCLLMFSMRKVDPRLCYTLISQRLYCDFCHRSRHDWEHYWKLHGHPPLGGRGGCTIGRGGSCAHHTTIHQSSTTESTLVVPLAGGSSSESIVLTSEEVETFQSLMSQMGTPTASSAF</sequence>
<gene>
    <name evidence="1" type="ORF">LOK49_LG07G00936</name>
</gene>
<keyword evidence="2" id="KW-1185">Reference proteome</keyword>
<reference evidence="1 2" key="1">
    <citation type="journal article" date="2022" name="Plant J.">
        <title>Chromosome-level genome of Camellia lanceoleosa provides a valuable resource for understanding genome evolution and self-incompatibility.</title>
        <authorList>
            <person name="Gong W."/>
            <person name="Xiao S."/>
            <person name="Wang L."/>
            <person name="Liao Z."/>
            <person name="Chang Y."/>
            <person name="Mo W."/>
            <person name="Hu G."/>
            <person name="Li W."/>
            <person name="Zhao G."/>
            <person name="Zhu H."/>
            <person name="Hu X."/>
            <person name="Ji K."/>
            <person name="Xiang X."/>
            <person name="Song Q."/>
            <person name="Yuan D."/>
            <person name="Jin S."/>
            <person name="Zhang L."/>
        </authorList>
    </citation>
    <scope>NUCLEOTIDE SEQUENCE [LARGE SCALE GENOMIC DNA]</scope>
    <source>
        <strain evidence="1">SQ_2022a</strain>
    </source>
</reference>